<dbReference type="OrthoDB" id="307230at2759"/>
<protein>
    <submittedName>
        <fullName evidence="1">Uncharacterized protein</fullName>
    </submittedName>
</protein>
<proteinExistence type="predicted"/>
<evidence type="ECO:0000313" key="2">
    <source>
        <dbReference type="Proteomes" id="UP000689195"/>
    </source>
</evidence>
<dbReference type="Proteomes" id="UP000689195">
    <property type="component" value="Unassembled WGS sequence"/>
</dbReference>
<dbReference type="AlphaFoldDB" id="A0A8S1SR69"/>
<evidence type="ECO:0000313" key="1">
    <source>
        <dbReference type="EMBL" id="CAD8140962.1"/>
    </source>
</evidence>
<organism evidence="1 2">
    <name type="scientific">Paramecium pentaurelia</name>
    <dbReference type="NCBI Taxonomy" id="43138"/>
    <lineage>
        <taxon>Eukaryota</taxon>
        <taxon>Sar</taxon>
        <taxon>Alveolata</taxon>
        <taxon>Ciliophora</taxon>
        <taxon>Intramacronucleata</taxon>
        <taxon>Oligohymenophorea</taxon>
        <taxon>Peniculida</taxon>
        <taxon>Parameciidae</taxon>
        <taxon>Paramecium</taxon>
    </lineage>
</organism>
<keyword evidence="2" id="KW-1185">Reference proteome</keyword>
<name>A0A8S1SR69_9CILI</name>
<reference evidence="1" key="1">
    <citation type="submission" date="2021-01" db="EMBL/GenBank/DDBJ databases">
        <authorList>
            <consortium name="Genoscope - CEA"/>
            <person name="William W."/>
        </authorList>
    </citation>
    <scope>NUCLEOTIDE SEQUENCE</scope>
</reference>
<sequence length="221" mass="26545">MQNQTEIYLGCNQIVYESIDKDIRTYEVRQPKETQPFVYFDWDRKSGQKTLVKGKWYCFKNYKIENKMVVPIKSLNYYYKKITPLKKEELKIDALREPYSNLLGVIQDVSDLDKSSRDFPFRTIKILLKDGIQVVEVLLKNKFATQREEKFEIGEIIYIYQCKKNLDSQKNLLFYSSLTNNTKIKFDLQQIRKHINRTTFQEIIKLRDRQNLQVEVTEQIE</sequence>
<dbReference type="EMBL" id="CAJJDO010000009">
    <property type="protein sequence ID" value="CAD8140962.1"/>
    <property type="molecule type" value="Genomic_DNA"/>
</dbReference>
<comment type="caution">
    <text evidence="1">The sequence shown here is derived from an EMBL/GenBank/DDBJ whole genome shotgun (WGS) entry which is preliminary data.</text>
</comment>
<accession>A0A8S1SR69</accession>
<gene>
    <name evidence="1" type="ORF">PPENT_87.1.T0090369</name>
</gene>